<dbReference type="InterPro" id="IPR002403">
    <property type="entry name" value="Cyt_P450_E_grp-IV"/>
</dbReference>
<protein>
    <recommendedName>
        <fullName evidence="12">Cytochrome P450</fullName>
    </recommendedName>
</protein>
<gene>
    <name evidence="10" type="ORF">G7Z17_g5247</name>
</gene>
<evidence type="ECO:0000256" key="9">
    <source>
        <dbReference type="SAM" id="Phobius"/>
    </source>
</evidence>
<evidence type="ECO:0000256" key="4">
    <source>
        <dbReference type="ARBA" id="ARBA00022723"/>
    </source>
</evidence>
<evidence type="ECO:0000256" key="6">
    <source>
        <dbReference type="ARBA" id="ARBA00023033"/>
    </source>
</evidence>
<dbReference type="InterPro" id="IPR050529">
    <property type="entry name" value="CYP450_sterol_14alpha_dmase"/>
</dbReference>
<dbReference type="EMBL" id="JAANBB010000084">
    <property type="protein sequence ID" value="KAF7551132.1"/>
    <property type="molecule type" value="Genomic_DNA"/>
</dbReference>
<dbReference type="PROSITE" id="PS00086">
    <property type="entry name" value="CYTOCHROME_P450"/>
    <property type="match status" value="1"/>
</dbReference>
<dbReference type="Pfam" id="PF00067">
    <property type="entry name" value="p450"/>
    <property type="match status" value="1"/>
</dbReference>
<keyword evidence="8" id="KW-0560">Oxidoreductase</keyword>
<evidence type="ECO:0000256" key="2">
    <source>
        <dbReference type="ARBA" id="ARBA00010617"/>
    </source>
</evidence>
<comment type="cofactor">
    <cofactor evidence="1 7">
        <name>heme</name>
        <dbReference type="ChEBI" id="CHEBI:30413"/>
    </cofactor>
</comment>
<dbReference type="GO" id="GO:0020037">
    <property type="term" value="F:heme binding"/>
    <property type="evidence" value="ECO:0007669"/>
    <property type="project" value="InterPro"/>
</dbReference>
<comment type="caution">
    <text evidence="10">The sequence shown here is derived from an EMBL/GenBank/DDBJ whole genome shotgun (WGS) entry which is preliminary data.</text>
</comment>
<evidence type="ECO:0000256" key="8">
    <source>
        <dbReference type="RuleBase" id="RU000461"/>
    </source>
</evidence>
<feature type="binding site" description="axial binding residue" evidence="7">
    <location>
        <position position="423"/>
    </location>
    <ligand>
        <name>heme</name>
        <dbReference type="ChEBI" id="CHEBI:30413"/>
    </ligand>
    <ligandPart>
        <name>Fe</name>
        <dbReference type="ChEBI" id="CHEBI:18248"/>
    </ligandPart>
</feature>
<keyword evidence="6 8" id="KW-0503">Monooxygenase</keyword>
<keyword evidence="3 7" id="KW-0349">Heme</keyword>
<keyword evidence="9" id="KW-0472">Membrane</keyword>
<reference evidence="10" key="1">
    <citation type="submission" date="2020-03" db="EMBL/GenBank/DDBJ databases">
        <title>Draft Genome Sequence of Cylindrodendrum hubeiense.</title>
        <authorList>
            <person name="Buettner E."/>
            <person name="Kellner H."/>
        </authorList>
    </citation>
    <scope>NUCLEOTIDE SEQUENCE</scope>
    <source>
        <strain evidence="10">IHI 201604</strain>
    </source>
</reference>
<feature type="transmembrane region" description="Helical" evidence="9">
    <location>
        <begin position="16"/>
        <end position="35"/>
    </location>
</feature>
<evidence type="ECO:0008006" key="12">
    <source>
        <dbReference type="Google" id="ProtNLM"/>
    </source>
</evidence>
<dbReference type="GO" id="GO:0004497">
    <property type="term" value="F:monooxygenase activity"/>
    <property type="evidence" value="ECO:0007669"/>
    <property type="project" value="UniProtKB-KW"/>
</dbReference>
<keyword evidence="5 7" id="KW-0408">Iron</keyword>
<comment type="similarity">
    <text evidence="2 8">Belongs to the cytochrome P450 family.</text>
</comment>
<dbReference type="GO" id="GO:0005506">
    <property type="term" value="F:iron ion binding"/>
    <property type="evidence" value="ECO:0007669"/>
    <property type="project" value="InterPro"/>
</dbReference>
<evidence type="ECO:0000256" key="1">
    <source>
        <dbReference type="ARBA" id="ARBA00001971"/>
    </source>
</evidence>
<name>A0A9P5HFA3_9HYPO</name>
<evidence type="ECO:0000256" key="5">
    <source>
        <dbReference type="ARBA" id="ARBA00023004"/>
    </source>
</evidence>
<dbReference type="Proteomes" id="UP000722485">
    <property type="component" value="Unassembled WGS sequence"/>
</dbReference>
<dbReference type="InterPro" id="IPR036396">
    <property type="entry name" value="Cyt_P450_sf"/>
</dbReference>
<keyword evidence="11" id="KW-1185">Reference proteome</keyword>
<dbReference type="CDD" id="cd00302">
    <property type="entry name" value="cytochrome_P450"/>
    <property type="match status" value="1"/>
</dbReference>
<keyword evidence="9" id="KW-0812">Transmembrane</keyword>
<keyword evidence="9" id="KW-1133">Transmembrane helix</keyword>
<dbReference type="InterPro" id="IPR001128">
    <property type="entry name" value="Cyt_P450"/>
</dbReference>
<dbReference type="SUPFAM" id="SSF48264">
    <property type="entry name" value="Cytochrome P450"/>
    <property type="match status" value="1"/>
</dbReference>
<evidence type="ECO:0000256" key="3">
    <source>
        <dbReference type="ARBA" id="ARBA00022617"/>
    </source>
</evidence>
<sequence>MTNLGDIIPPPQSWPVSVYVLLALALWLAFGDIVTRPSFPKTAPKVDRGLPLLGSLGFFRARSSFLRSGKLQSSNGQFSFYYGPHPVVAVSGSGMATFYGNRGLDFNEGRENLIPFFLTNLKRFMQKDRMRTSLPLLIADTHAALLNMSSAPQGIVQPFDEMWRLVYQLTHRTLGTKDIADDPKELARTMAIYASMDGSYAIDVMFPSFPTLKKFKKVWAGAQLHITLSRIVNERKKTGRREEDAMQVLMDQGEDNAKISAFIIGGLFAGVINSGINAGWVLCFLAQDRSWYARIQEQVDAVITKHRENEDEQPIDVFRRLTLEEWDTEFPLIDLSLRDSIRLNTAGVSMRKNVSGKDIPLGNTGEIIPKDMYAVYLMDHTHLDENTYRDPLKWDPGRYLPDRAEDQKSPNAYLGWGVGLHQCLGMRFAKLEISITTAMFMAHFDFRLCDENGSPVDTLPQIDRNSLGSAKPVEAVYFKCTPRN</sequence>
<dbReference type="AlphaFoldDB" id="A0A9P5HFA3"/>
<proteinExistence type="inferred from homology"/>
<evidence type="ECO:0000313" key="11">
    <source>
        <dbReference type="Proteomes" id="UP000722485"/>
    </source>
</evidence>
<keyword evidence="4 7" id="KW-0479">Metal-binding</keyword>
<dbReference type="GO" id="GO:0016705">
    <property type="term" value="F:oxidoreductase activity, acting on paired donors, with incorporation or reduction of molecular oxygen"/>
    <property type="evidence" value="ECO:0007669"/>
    <property type="project" value="InterPro"/>
</dbReference>
<evidence type="ECO:0000313" key="10">
    <source>
        <dbReference type="EMBL" id="KAF7551132.1"/>
    </source>
</evidence>
<dbReference type="PRINTS" id="PR00465">
    <property type="entry name" value="EP450IV"/>
</dbReference>
<dbReference type="PANTHER" id="PTHR24304:SF2">
    <property type="entry name" value="24-HYDROXYCHOLESTEROL 7-ALPHA-HYDROXYLASE"/>
    <property type="match status" value="1"/>
</dbReference>
<organism evidence="10 11">
    <name type="scientific">Cylindrodendrum hubeiense</name>
    <dbReference type="NCBI Taxonomy" id="595255"/>
    <lineage>
        <taxon>Eukaryota</taxon>
        <taxon>Fungi</taxon>
        <taxon>Dikarya</taxon>
        <taxon>Ascomycota</taxon>
        <taxon>Pezizomycotina</taxon>
        <taxon>Sordariomycetes</taxon>
        <taxon>Hypocreomycetidae</taxon>
        <taxon>Hypocreales</taxon>
        <taxon>Nectriaceae</taxon>
        <taxon>Cylindrodendrum</taxon>
    </lineage>
</organism>
<accession>A0A9P5HFA3</accession>
<dbReference type="Gene3D" id="1.10.630.10">
    <property type="entry name" value="Cytochrome P450"/>
    <property type="match status" value="1"/>
</dbReference>
<evidence type="ECO:0000256" key="7">
    <source>
        <dbReference type="PIRSR" id="PIRSR602403-1"/>
    </source>
</evidence>
<dbReference type="OrthoDB" id="1055148at2759"/>
<dbReference type="PANTHER" id="PTHR24304">
    <property type="entry name" value="CYTOCHROME P450 FAMILY 7"/>
    <property type="match status" value="1"/>
</dbReference>
<dbReference type="InterPro" id="IPR017972">
    <property type="entry name" value="Cyt_P450_CS"/>
</dbReference>